<evidence type="ECO:0000313" key="3">
    <source>
        <dbReference type="Proteomes" id="UP000622552"/>
    </source>
</evidence>
<reference evidence="2" key="1">
    <citation type="submission" date="2020-11" db="EMBL/GenBank/DDBJ databases">
        <title>Sequencing the genomes of 1000 actinobacteria strains.</title>
        <authorList>
            <person name="Klenk H.-P."/>
        </authorList>
    </citation>
    <scope>NUCLEOTIDE SEQUENCE</scope>
    <source>
        <strain evidence="2">DSM 45356</strain>
    </source>
</reference>
<dbReference type="GO" id="GO:0016137">
    <property type="term" value="P:glycoside metabolic process"/>
    <property type="evidence" value="ECO:0007669"/>
    <property type="project" value="UniProtKB-ARBA"/>
</dbReference>
<proteinExistence type="predicted"/>
<sequence>MLTDGEVRHALVVVAHPDDVDFQAAGTVASWVRAGVEVAYCVLTDGDAGQSAESRDRVGEARRAEQRAAAAVLGVRDVRFLGYPDGRLEVSVALRRDISRVIREVRPDRVLLQSPEFHWDWVPDTHPDHRAAGEAAWCAVYPDARNPHAHPEIADLAPWTVPETWVVGGPTPDHFVDVTGFVDLKVAALRAHGSQTGHLADLDGHVRSRLAGHARRGGLPDGVLAEAFQVVTTGPAAKEDG</sequence>
<protein>
    <submittedName>
        <fullName evidence="2">LmbE family N-acetylglucosaminyl deacetylase</fullName>
    </submittedName>
</protein>
<evidence type="ECO:0000313" key="2">
    <source>
        <dbReference type="EMBL" id="MBG6135913.1"/>
    </source>
</evidence>
<dbReference type="Proteomes" id="UP000622552">
    <property type="component" value="Unassembled WGS sequence"/>
</dbReference>
<dbReference type="EMBL" id="JADOUF010000001">
    <property type="protein sequence ID" value="MBG6135913.1"/>
    <property type="molecule type" value="Genomic_DNA"/>
</dbReference>
<dbReference type="RefSeq" id="WP_307788878.1">
    <property type="nucleotide sequence ID" value="NZ_JADOUF010000001.1"/>
</dbReference>
<keyword evidence="1" id="KW-0862">Zinc</keyword>
<dbReference type="Gene3D" id="3.40.50.10320">
    <property type="entry name" value="LmbE-like"/>
    <property type="match status" value="1"/>
</dbReference>
<organism evidence="2 3">
    <name type="scientific">Longispora fulva</name>
    <dbReference type="NCBI Taxonomy" id="619741"/>
    <lineage>
        <taxon>Bacteria</taxon>
        <taxon>Bacillati</taxon>
        <taxon>Actinomycetota</taxon>
        <taxon>Actinomycetes</taxon>
        <taxon>Micromonosporales</taxon>
        <taxon>Micromonosporaceae</taxon>
        <taxon>Longispora</taxon>
    </lineage>
</organism>
<keyword evidence="3" id="KW-1185">Reference proteome</keyword>
<dbReference type="Pfam" id="PF02585">
    <property type="entry name" value="PIG-L"/>
    <property type="match status" value="1"/>
</dbReference>
<dbReference type="PANTHER" id="PTHR12993">
    <property type="entry name" value="N-ACETYLGLUCOSAMINYL-PHOSPHATIDYLINOSITOL DE-N-ACETYLASE-RELATED"/>
    <property type="match status" value="1"/>
</dbReference>
<name>A0A8J7GQ18_9ACTN</name>
<accession>A0A8J7GQ18</accession>
<dbReference type="PANTHER" id="PTHR12993:SF28">
    <property type="entry name" value="LMBE FAMILY PROTEIN"/>
    <property type="match status" value="1"/>
</dbReference>
<dbReference type="InterPro" id="IPR024078">
    <property type="entry name" value="LmbE-like_dom_sf"/>
</dbReference>
<dbReference type="AlphaFoldDB" id="A0A8J7GQ18"/>
<comment type="caution">
    <text evidence="2">The sequence shown here is derived from an EMBL/GenBank/DDBJ whole genome shotgun (WGS) entry which is preliminary data.</text>
</comment>
<dbReference type="InterPro" id="IPR003737">
    <property type="entry name" value="GlcNAc_PI_deacetylase-related"/>
</dbReference>
<evidence type="ECO:0000256" key="1">
    <source>
        <dbReference type="ARBA" id="ARBA00022833"/>
    </source>
</evidence>
<gene>
    <name evidence="2" type="ORF">IW245_002107</name>
</gene>
<dbReference type="SUPFAM" id="SSF102588">
    <property type="entry name" value="LmbE-like"/>
    <property type="match status" value="1"/>
</dbReference>
<dbReference type="GO" id="GO:0016811">
    <property type="term" value="F:hydrolase activity, acting on carbon-nitrogen (but not peptide) bonds, in linear amides"/>
    <property type="evidence" value="ECO:0007669"/>
    <property type="project" value="TreeGrafter"/>
</dbReference>